<dbReference type="Proteomes" id="UP001268683">
    <property type="component" value="Chromosome"/>
</dbReference>
<organism evidence="1 2">
    <name type="scientific">Temperatibacter marinus</name>
    <dbReference type="NCBI Taxonomy" id="1456591"/>
    <lineage>
        <taxon>Bacteria</taxon>
        <taxon>Pseudomonadati</taxon>
        <taxon>Pseudomonadota</taxon>
        <taxon>Alphaproteobacteria</taxon>
        <taxon>Kordiimonadales</taxon>
        <taxon>Temperatibacteraceae</taxon>
        <taxon>Temperatibacter</taxon>
    </lineage>
</organism>
<gene>
    <name evidence="1" type="ORF">QGN29_01995</name>
</gene>
<evidence type="ECO:0000313" key="2">
    <source>
        <dbReference type="Proteomes" id="UP001268683"/>
    </source>
</evidence>
<evidence type="ECO:0000313" key="1">
    <source>
        <dbReference type="EMBL" id="WND03137.1"/>
    </source>
</evidence>
<dbReference type="KEGG" id="tmk:QGN29_01995"/>
<accession>A0AA52ECX7</accession>
<reference evidence="1" key="1">
    <citation type="submission" date="2023-04" db="EMBL/GenBank/DDBJ databases">
        <title>Complete genome sequence of Temperatibacter marinus.</title>
        <authorList>
            <person name="Rong J.-C."/>
            <person name="Yi M.-L."/>
            <person name="Zhao Q."/>
        </authorList>
    </citation>
    <scope>NUCLEOTIDE SEQUENCE</scope>
    <source>
        <strain evidence="1">NBRC 110045</strain>
    </source>
</reference>
<dbReference type="RefSeq" id="WP_310798986.1">
    <property type="nucleotide sequence ID" value="NZ_CP123872.1"/>
</dbReference>
<keyword evidence="2" id="KW-1185">Reference proteome</keyword>
<proteinExistence type="predicted"/>
<dbReference type="EMBL" id="CP123872">
    <property type="protein sequence ID" value="WND03137.1"/>
    <property type="molecule type" value="Genomic_DNA"/>
</dbReference>
<name>A0AA52ECX7_9PROT</name>
<protein>
    <submittedName>
        <fullName evidence="1">Uncharacterized protein</fullName>
    </submittedName>
</protein>
<sequence length="86" mass="9960">MEAIYCPLCQEGKKTEFKNAWAERNYDGRIAIECPDCGRFNLKNANQIAKFASSPLSKEQLETLRGVIRMENKMKMPARLDFKMLK</sequence>
<dbReference type="AlphaFoldDB" id="A0AA52ECX7"/>